<keyword evidence="5" id="KW-1185">Reference proteome</keyword>
<dbReference type="OrthoDB" id="1935957at2759"/>
<keyword evidence="2" id="KW-0732">Signal</keyword>
<feature type="signal peptide" evidence="2">
    <location>
        <begin position="1"/>
        <end position="28"/>
    </location>
</feature>
<feature type="chain" id="PRO_5007873766" evidence="2">
    <location>
        <begin position="29"/>
        <end position="77"/>
    </location>
</feature>
<proteinExistence type="predicted"/>
<protein>
    <submittedName>
        <fullName evidence="3">Uncharacterized protein</fullName>
    </submittedName>
</protein>
<feature type="region of interest" description="Disordered" evidence="1">
    <location>
        <begin position="33"/>
        <end position="77"/>
    </location>
</feature>
<name>A0A166G9A0_DAUCS</name>
<evidence type="ECO:0000313" key="5">
    <source>
        <dbReference type="Proteomes" id="UP000077755"/>
    </source>
</evidence>
<evidence type="ECO:0000256" key="1">
    <source>
        <dbReference type="SAM" id="MobiDB-lite"/>
    </source>
</evidence>
<dbReference type="Proteomes" id="UP000077755">
    <property type="component" value="Chromosome 1"/>
</dbReference>
<dbReference type="EMBL" id="LNRQ01000001">
    <property type="protein sequence ID" value="KZN08695.1"/>
    <property type="molecule type" value="Genomic_DNA"/>
</dbReference>
<accession>A0A166G9A0</accession>
<dbReference type="AlphaFoldDB" id="A0A166G9A0"/>
<sequence>MRKNDTRSSRFLLILLHVWFIVMISAEASRTNSNIFNPKARPNSGHFLNNMPRRMPIPFSGPSRRHNDIGLESWNSP</sequence>
<evidence type="ECO:0000313" key="4">
    <source>
        <dbReference type="EMBL" id="WOG82118.1"/>
    </source>
</evidence>
<reference evidence="4" key="2">
    <citation type="submission" date="2022-03" db="EMBL/GenBank/DDBJ databases">
        <title>Draft title - Genomic analysis of global carrot germplasm unveils the trajectory of domestication and the origin of high carotenoid orange carrot.</title>
        <authorList>
            <person name="Iorizzo M."/>
            <person name="Ellison S."/>
            <person name="Senalik D."/>
            <person name="Macko-Podgorni A."/>
            <person name="Grzebelus D."/>
            <person name="Bostan H."/>
            <person name="Rolling W."/>
            <person name="Curaba J."/>
            <person name="Simon P."/>
        </authorList>
    </citation>
    <scope>NUCLEOTIDE SEQUENCE</scope>
    <source>
        <tissue evidence="4">Leaf</tissue>
    </source>
</reference>
<organism evidence="3">
    <name type="scientific">Daucus carota subsp. sativus</name>
    <name type="common">Carrot</name>
    <dbReference type="NCBI Taxonomy" id="79200"/>
    <lineage>
        <taxon>Eukaryota</taxon>
        <taxon>Viridiplantae</taxon>
        <taxon>Streptophyta</taxon>
        <taxon>Embryophyta</taxon>
        <taxon>Tracheophyta</taxon>
        <taxon>Spermatophyta</taxon>
        <taxon>Magnoliopsida</taxon>
        <taxon>eudicotyledons</taxon>
        <taxon>Gunneridae</taxon>
        <taxon>Pentapetalae</taxon>
        <taxon>asterids</taxon>
        <taxon>campanulids</taxon>
        <taxon>Apiales</taxon>
        <taxon>Apiaceae</taxon>
        <taxon>Apioideae</taxon>
        <taxon>Scandiceae</taxon>
        <taxon>Daucinae</taxon>
        <taxon>Daucus</taxon>
        <taxon>Daucus sect. Daucus</taxon>
    </lineage>
</organism>
<reference evidence="3" key="1">
    <citation type="journal article" date="2016" name="Nat. Genet.">
        <title>A high-quality carrot genome assembly provides new insights into carotenoid accumulation and asterid genome evolution.</title>
        <authorList>
            <person name="Iorizzo M."/>
            <person name="Ellison S."/>
            <person name="Senalik D."/>
            <person name="Zeng P."/>
            <person name="Satapoomin P."/>
            <person name="Huang J."/>
            <person name="Bowman M."/>
            <person name="Iovene M."/>
            <person name="Sanseverino W."/>
            <person name="Cavagnaro P."/>
            <person name="Yildiz M."/>
            <person name="Macko-Podgorni A."/>
            <person name="Moranska E."/>
            <person name="Grzebelus E."/>
            <person name="Grzebelus D."/>
            <person name="Ashrafi H."/>
            <person name="Zheng Z."/>
            <person name="Cheng S."/>
            <person name="Spooner D."/>
            <person name="Van Deynze A."/>
            <person name="Simon P."/>
        </authorList>
    </citation>
    <scope>NUCLEOTIDE SEQUENCE [LARGE SCALE GENOMIC DNA]</scope>
    <source>
        <tissue evidence="3">Leaf</tissue>
    </source>
</reference>
<dbReference type="EMBL" id="CP093343">
    <property type="protein sequence ID" value="WOG82118.1"/>
    <property type="molecule type" value="Genomic_DNA"/>
</dbReference>
<dbReference type="Gramene" id="KZN08695">
    <property type="protein sequence ID" value="KZN08695"/>
    <property type="gene ID" value="DCAR_001351"/>
</dbReference>
<dbReference type="OMA" id="NNMPRRM"/>
<gene>
    <name evidence="3" type="ORF">DCAR_001351</name>
    <name evidence="4" type="ORF">DCAR_0101280</name>
</gene>
<evidence type="ECO:0000313" key="3">
    <source>
        <dbReference type="EMBL" id="KZN08695.1"/>
    </source>
</evidence>
<dbReference type="KEGG" id="dcr:108194202"/>
<evidence type="ECO:0000256" key="2">
    <source>
        <dbReference type="SAM" id="SignalP"/>
    </source>
</evidence>